<reference evidence="1" key="1">
    <citation type="submission" date="2021-02" db="EMBL/GenBank/DDBJ databases">
        <authorList>
            <consortium name="DOE Joint Genome Institute"/>
            <person name="Ahrendt S."/>
            <person name="Looney B.P."/>
            <person name="Miyauchi S."/>
            <person name="Morin E."/>
            <person name="Drula E."/>
            <person name="Courty P.E."/>
            <person name="Chicoki N."/>
            <person name="Fauchery L."/>
            <person name="Kohler A."/>
            <person name="Kuo A."/>
            <person name="Labutti K."/>
            <person name="Pangilinan J."/>
            <person name="Lipzen A."/>
            <person name="Riley R."/>
            <person name="Andreopoulos W."/>
            <person name="He G."/>
            <person name="Johnson J."/>
            <person name="Barry K.W."/>
            <person name="Grigoriev I.V."/>
            <person name="Nagy L."/>
            <person name="Hibbett D."/>
            <person name="Henrissat B."/>
            <person name="Matheny P.B."/>
            <person name="Labbe J."/>
            <person name="Martin F."/>
        </authorList>
    </citation>
    <scope>NUCLEOTIDE SEQUENCE</scope>
    <source>
        <strain evidence="1">EC-137</strain>
    </source>
</reference>
<sequence length="145" mass="15527">MSFTRDESAFNNPTLADRPTHHVHDSSEPLPGARGARPAADYSIDTLEGRTQQEQNIADTHETRGANAFNTERPMDVRPTDEGGVAVGGQSDLPMGQANTLDKVIGKTEKVLGKVLKKESMHEKGELREAGGKQAAAGQARAAHD</sequence>
<proteinExistence type="predicted"/>
<gene>
    <name evidence="1" type="ORF">K488DRAFT_54231</name>
</gene>
<evidence type="ECO:0000313" key="2">
    <source>
        <dbReference type="Proteomes" id="UP000814128"/>
    </source>
</evidence>
<reference evidence="1" key="2">
    <citation type="journal article" date="2022" name="New Phytol.">
        <title>Evolutionary transition to the ectomycorrhizal habit in the genomes of a hyperdiverse lineage of mushroom-forming fungi.</title>
        <authorList>
            <person name="Looney B."/>
            <person name="Miyauchi S."/>
            <person name="Morin E."/>
            <person name="Drula E."/>
            <person name="Courty P.E."/>
            <person name="Kohler A."/>
            <person name="Kuo A."/>
            <person name="LaButti K."/>
            <person name="Pangilinan J."/>
            <person name="Lipzen A."/>
            <person name="Riley R."/>
            <person name="Andreopoulos W."/>
            <person name="He G."/>
            <person name="Johnson J."/>
            <person name="Nolan M."/>
            <person name="Tritt A."/>
            <person name="Barry K.W."/>
            <person name="Grigoriev I.V."/>
            <person name="Nagy L.G."/>
            <person name="Hibbett D."/>
            <person name="Henrissat B."/>
            <person name="Matheny P.B."/>
            <person name="Labbe J."/>
            <person name="Martin F.M."/>
        </authorList>
    </citation>
    <scope>NUCLEOTIDE SEQUENCE</scope>
    <source>
        <strain evidence="1">EC-137</strain>
    </source>
</reference>
<comment type="caution">
    <text evidence="1">The sequence shown here is derived from an EMBL/GenBank/DDBJ whole genome shotgun (WGS) entry which is preliminary data.</text>
</comment>
<accession>A0ACB8QFT3</accession>
<name>A0ACB8QFT3_9AGAM</name>
<protein>
    <submittedName>
        <fullName evidence="1">Uncharacterized protein</fullName>
    </submittedName>
</protein>
<evidence type="ECO:0000313" key="1">
    <source>
        <dbReference type="EMBL" id="KAI0030451.1"/>
    </source>
</evidence>
<organism evidence="1 2">
    <name type="scientific">Vararia minispora EC-137</name>
    <dbReference type="NCBI Taxonomy" id="1314806"/>
    <lineage>
        <taxon>Eukaryota</taxon>
        <taxon>Fungi</taxon>
        <taxon>Dikarya</taxon>
        <taxon>Basidiomycota</taxon>
        <taxon>Agaricomycotina</taxon>
        <taxon>Agaricomycetes</taxon>
        <taxon>Russulales</taxon>
        <taxon>Lachnocladiaceae</taxon>
        <taxon>Vararia</taxon>
    </lineage>
</organism>
<dbReference type="EMBL" id="MU273621">
    <property type="protein sequence ID" value="KAI0030451.1"/>
    <property type="molecule type" value="Genomic_DNA"/>
</dbReference>
<keyword evidence="2" id="KW-1185">Reference proteome</keyword>
<dbReference type="Proteomes" id="UP000814128">
    <property type="component" value="Unassembled WGS sequence"/>
</dbReference>